<dbReference type="Proteomes" id="UP001386955">
    <property type="component" value="Unassembled WGS sequence"/>
</dbReference>
<name>A0AAN9XJW1_PSOTE</name>
<proteinExistence type="predicted"/>
<organism evidence="1 2">
    <name type="scientific">Psophocarpus tetragonolobus</name>
    <name type="common">Winged bean</name>
    <name type="synonym">Dolichos tetragonolobus</name>
    <dbReference type="NCBI Taxonomy" id="3891"/>
    <lineage>
        <taxon>Eukaryota</taxon>
        <taxon>Viridiplantae</taxon>
        <taxon>Streptophyta</taxon>
        <taxon>Embryophyta</taxon>
        <taxon>Tracheophyta</taxon>
        <taxon>Spermatophyta</taxon>
        <taxon>Magnoliopsida</taxon>
        <taxon>eudicotyledons</taxon>
        <taxon>Gunneridae</taxon>
        <taxon>Pentapetalae</taxon>
        <taxon>rosids</taxon>
        <taxon>fabids</taxon>
        <taxon>Fabales</taxon>
        <taxon>Fabaceae</taxon>
        <taxon>Papilionoideae</taxon>
        <taxon>50 kb inversion clade</taxon>
        <taxon>NPAAA clade</taxon>
        <taxon>indigoferoid/millettioid clade</taxon>
        <taxon>Phaseoleae</taxon>
        <taxon>Psophocarpus</taxon>
    </lineage>
</organism>
<dbReference type="AlphaFoldDB" id="A0AAN9XJW1"/>
<protein>
    <submittedName>
        <fullName evidence="1">Uncharacterized protein</fullName>
    </submittedName>
</protein>
<gene>
    <name evidence="1" type="ORF">VNO78_15753</name>
</gene>
<evidence type="ECO:0000313" key="2">
    <source>
        <dbReference type="Proteomes" id="UP001386955"/>
    </source>
</evidence>
<dbReference type="EMBL" id="JAYMYS010000004">
    <property type="protein sequence ID" value="KAK7395205.1"/>
    <property type="molecule type" value="Genomic_DNA"/>
</dbReference>
<reference evidence="1 2" key="1">
    <citation type="submission" date="2024-01" db="EMBL/GenBank/DDBJ databases">
        <title>The genomes of 5 underutilized Papilionoideae crops provide insights into root nodulation and disease resistanc.</title>
        <authorList>
            <person name="Jiang F."/>
        </authorList>
    </citation>
    <scope>NUCLEOTIDE SEQUENCE [LARGE SCALE GENOMIC DNA]</scope>
    <source>
        <strain evidence="1">DUOXIRENSHENG_FW03</strain>
        <tissue evidence="1">Leaves</tissue>
    </source>
</reference>
<evidence type="ECO:0000313" key="1">
    <source>
        <dbReference type="EMBL" id="KAK7395205.1"/>
    </source>
</evidence>
<accession>A0AAN9XJW1</accession>
<comment type="caution">
    <text evidence="1">The sequence shown here is derived from an EMBL/GenBank/DDBJ whole genome shotgun (WGS) entry which is preliminary data.</text>
</comment>
<keyword evidence="2" id="KW-1185">Reference proteome</keyword>
<sequence>MSVENGTSLSFIHGSVPPLSVLTCVILLPTHRSSAVRSLPETAGLSRAPRRIMSTFPLELRERERERELEKPELLV</sequence>